<dbReference type="Proteomes" id="UP000264006">
    <property type="component" value="Plasmid pEDY32-46I"/>
</dbReference>
<keyword evidence="3" id="KW-0614">Plasmid</keyword>
<reference evidence="3 4" key="1">
    <citation type="submission" date="2018-09" db="EMBL/GenBank/DDBJ databases">
        <title>Complete genome sequence of Euzebya sp. DY32-46 isolated from seawater of Pacific Ocean.</title>
        <authorList>
            <person name="Xu L."/>
            <person name="Wu Y.-H."/>
            <person name="Xu X.-W."/>
        </authorList>
    </citation>
    <scope>NUCLEOTIDE SEQUENCE [LARGE SCALE GENOMIC DNA]</scope>
    <source>
        <strain evidence="3 4">DY32-46</strain>
        <plasmid evidence="4">pedy32-46i</plasmid>
    </source>
</reference>
<feature type="chain" id="PRO_5016676321" description="Cell wall binding repeat 2" evidence="2">
    <location>
        <begin position="24"/>
        <end position="529"/>
    </location>
</feature>
<sequence length="529" mass="57185">MSRVLSAALVLLVMIVFVPPASATGTQSDEVPDSRRTESSRAPWFDADPETVQRIDAGDPIGTAVEVSRVRFADETAELVVISRDDVFADSLAGTVFATRGPILLTGSEALDGRVAAEVDRVLPAGGIVYLLGGTSALSPQVELALEGYDVRRLSGASRVETSVAVAREFNAHWDPPGGRVVLARSDDWADSITASVWAAGRAPILLTPTSRPHPAVEDYLREDWSHWFVVAGGENAVNESVVDRYMVASTYDNIRVDRVAGNTRTATAAVFDTWYNGEYDNDIGGASHHVVINGFASDGWVYGLPAAALTTGALRGRNTSLMLVDTNRIDAPVAARVSPCYDLNRHILVVGPTDRVSSRVADAMKADCVGDVIAPVAGDGWLCERLGNVPQEYWNDPIITQTWEHPIDWFDTTSITGACYVPRTTLVLGGADVVDWGTSWTSLSRSTAEQVHPVDLLVDGIPVHGWAYDLPSDTHGNTWGAAALFAEGPDGRVAYIELAGERHQETGEWLRLDDEVLLDFMVDFVRMR</sequence>
<dbReference type="PANTHER" id="PTHR30032:SF8">
    <property type="entry name" value="GERMINATION-SPECIFIC N-ACETYLMURAMOYL-L-ALANINE AMIDASE"/>
    <property type="match status" value="1"/>
</dbReference>
<name>A0A346Y5N6_9ACTN</name>
<dbReference type="Pfam" id="PF04122">
    <property type="entry name" value="CW_binding_2"/>
    <property type="match status" value="2"/>
</dbReference>
<evidence type="ECO:0008006" key="5">
    <source>
        <dbReference type="Google" id="ProtNLM"/>
    </source>
</evidence>
<feature type="signal peptide" evidence="2">
    <location>
        <begin position="1"/>
        <end position="23"/>
    </location>
</feature>
<dbReference type="InterPro" id="IPR051922">
    <property type="entry name" value="Bact_Sporulation_Assoc"/>
</dbReference>
<organism evidence="3 4">
    <name type="scientific">Euzebya pacifica</name>
    <dbReference type="NCBI Taxonomy" id="1608957"/>
    <lineage>
        <taxon>Bacteria</taxon>
        <taxon>Bacillati</taxon>
        <taxon>Actinomycetota</taxon>
        <taxon>Nitriliruptoria</taxon>
        <taxon>Euzebyales</taxon>
    </lineage>
</organism>
<evidence type="ECO:0000256" key="2">
    <source>
        <dbReference type="SAM" id="SignalP"/>
    </source>
</evidence>
<accession>A0A346Y5N6</accession>
<gene>
    <name evidence="3" type="ORF">DVS28_b0013</name>
</gene>
<proteinExistence type="predicted"/>
<keyword evidence="4" id="KW-1185">Reference proteome</keyword>
<geneLocation type="plasmid" evidence="4">
    <name>pedy32-46i</name>
</geneLocation>
<dbReference type="RefSeq" id="WP_164711049.1">
    <property type="nucleotide sequence ID" value="NZ_CP031166.1"/>
</dbReference>
<dbReference type="AlphaFoldDB" id="A0A346Y5N6"/>
<evidence type="ECO:0000313" key="3">
    <source>
        <dbReference type="EMBL" id="AXV09783.1"/>
    </source>
</evidence>
<keyword evidence="2" id="KW-0732">Signal</keyword>
<protein>
    <recommendedName>
        <fullName evidence="5">Cell wall binding repeat 2</fullName>
    </recommendedName>
</protein>
<evidence type="ECO:0000256" key="1">
    <source>
        <dbReference type="SAM" id="MobiDB-lite"/>
    </source>
</evidence>
<dbReference type="KEGG" id="euz:DVS28_b0013"/>
<dbReference type="PANTHER" id="PTHR30032">
    <property type="entry name" value="N-ACETYLMURAMOYL-L-ALANINE AMIDASE-RELATED"/>
    <property type="match status" value="1"/>
</dbReference>
<feature type="region of interest" description="Disordered" evidence="1">
    <location>
        <begin position="24"/>
        <end position="46"/>
    </location>
</feature>
<dbReference type="InterPro" id="IPR007253">
    <property type="entry name" value="Cell_wall-bd_2"/>
</dbReference>
<dbReference type="EMBL" id="CP031166">
    <property type="protein sequence ID" value="AXV09783.1"/>
    <property type="molecule type" value="Genomic_DNA"/>
</dbReference>
<evidence type="ECO:0000313" key="4">
    <source>
        <dbReference type="Proteomes" id="UP000264006"/>
    </source>
</evidence>